<dbReference type="InterPro" id="IPR013785">
    <property type="entry name" value="Aldolase_TIM"/>
</dbReference>
<dbReference type="InterPro" id="IPR001585">
    <property type="entry name" value="TAL/FSA"/>
</dbReference>
<evidence type="ECO:0000256" key="2">
    <source>
        <dbReference type="ARBA" id="ARBA00022490"/>
    </source>
</evidence>
<dbReference type="NCBIfam" id="NF009299">
    <property type="entry name" value="PRK12656.1"/>
    <property type="match status" value="1"/>
</dbReference>
<dbReference type="GO" id="GO:0005975">
    <property type="term" value="P:carbohydrate metabolic process"/>
    <property type="evidence" value="ECO:0007669"/>
    <property type="project" value="InterPro"/>
</dbReference>
<evidence type="ECO:0000256" key="1">
    <source>
        <dbReference type="ARBA" id="ARBA00004496"/>
    </source>
</evidence>
<dbReference type="FunFam" id="3.20.20.70:FF:000018">
    <property type="entry name" value="Probable transaldolase"/>
    <property type="match status" value="1"/>
</dbReference>
<keyword evidence="6" id="KW-1185">Reference proteome</keyword>
<keyword evidence="4" id="KW-0704">Schiff base</keyword>
<dbReference type="RefSeq" id="WP_133627775.1">
    <property type="nucleotide sequence ID" value="NZ_SOAZ01000007.1"/>
</dbReference>
<gene>
    <name evidence="5" type="ORF">EDD71_10715</name>
</gene>
<dbReference type="SUPFAM" id="SSF51569">
    <property type="entry name" value="Aldolase"/>
    <property type="match status" value="1"/>
</dbReference>
<keyword evidence="2" id="KW-0963">Cytoplasm</keyword>
<evidence type="ECO:0000256" key="4">
    <source>
        <dbReference type="ARBA" id="ARBA00023270"/>
    </source>
</evidence>
<dbReference type="AlphaFoldDB" id="A0A4R7KQ58"/>
<protein>
    <submittedName>
        <fullName evidence="5">Fructose-6-phosphate aldolase 2</fullName>
    </submittedName>
</protein>
<reference evidence="5 6" key="1">
    <citation type="submission" date="2019-03" db="EMBL/GenBank/DDBJ databases">
        <title>Genomic Encyclopedia of Type Strains, Phase IV (KMG-IV): sequencing the most valuable type-strain genomes for metagenomic binning, comparative biology and taxonomic classification.</title>
        <authorList>
            <person name="Goeker M."/>
        </authorList>
    </citation>
    <scope>NUCLEOTIDE SEQUENCE [LARGE SCALE GENOMIC DNA]</scope>
    <source>
        <strain evidence="5 6">DSM 24455</strain>
    </source>
</reference>
<dbReference type="InterPro" id="IPR033919">
    <property type="entry name" value="TSA/FSA_arc/bac"/>
</dbReference>
<comment type="subcellular location">
    <subcellularLocation>
        <location evidence="1">Cytoplasm</location>
    </subcellularLocation>
</comment>
<dbReference type="PANTHER" id="PTHR10683">
    <property type="entry name" value="TRANSALDOLASE"/>
    <property type="match status" value="1"/>
</dbReference>
<dbReference type="Proteomes" id="UP000295325">
    <property type="component" value="Unassembled WGS sequence"/>
</dbReference>
<dbReference type="EMBL" id="SOAZ01000007">
    <property type="protein sequence ID" value="TDT61290.1"/>
    <property type="molecule type" value="Genomic_DNA"/>
</dbReference>
<evidence type="ECO:0000256" key="3">
    <source>
        <dbReference type="ARBA" id="ARBA00022679"/>
    </source>
</evidence>
<evidence type="ECO:0000313" key="5">
    <source>
        <dbReference type="EMBL" id="TDT61290.1"/>
    </source>
</evidence>
<keyword evidence="3" id="KW-0808">Transferase</keyword>
<dbReference type="GO" id="GO:0016832">
    <property type="term" value="F:aldehyde-lyase activity"/>
    <property type="evidence" value="ECO:0007669"/>
    <property type="project" value="InterPro"/>
</dbReference>
<proteinExistence type="predicted"/>
<comment type="caution">
    <text evidence="5">The sequence shown here is derived from an EMBL/GenBank/DDBJ whole genome shotgun (WGS) entry which is preliminary data.</text>
</comment>
<dbReference type="Pfam" id="PF00923">
    <property type="entry name" value="TAL_FSA"/>
    <property type="match status" value="1"/>
</dbReference>
<accession>A0A4R7KQ58</accession>
<name>A0A4R7KQ58_9CLOT</name>
<dbReference type="PROSITE" id="PS01054">
    <property type="entry name" value="TRANSALDOLASE_1"/>
    <property type="match status" value="1"/>
</dbReference>
<evidence type="ECO:0000313" key="6">
    <source>
        <dbReference type="Proteomes" id="UP000295325"/>
    </source>
</evidence>
<organism evidence="5 6">
    <name type="scientific">Fonticella tunisiensis</name>
    <dbReference type="NCBI Taxonomy" id="1096341"/>
    <lineage>
        <taxon>Bacteria</taxon>
        <taxon>Bacillati</taxon>
        <taxon>Bacillota</taxon>
        <taxon>Clostridia</taxon>
        <taxon>Eubacteriales</taxon>
        <taxon>Clostridiaceae</taxon>
        <taxon>Fonticella</taxon>
    </lineage>
</organism>
<dbReference type="GO" id="GO:0005737">
    <property type="term" value="C:cytoplasm"/>
    <property type="evidence" value="ECO:0007669"/>
    <property type="project" value="UniProtKB-SubCell"/>
</dbReference>
<sequence>MLYLLDTANLDAIKRAFDLYPLGGVTTNPTIISKEKKNFLDILRDIREVIGKDSMLHVQALGTKADEIVREAEYLCEAVGGNLYIKIPVIPEGIKAVKMLKKKGIKTTATAIFTAEQALMAASAGAEFVAPYVNRIDNIGGNGVGVVSEIVHLFDTFGMDAKVLAASFKNVQQVHEVALNGGHAVTVSADIMDGLLYHPLTDWSVNQFIKDWEGAYGEGKLTFDVK</sequence>
<dbReference type="Gene3D" id="3.20.20.70">
    <property type="entry name" value="Aldolase class I"/>
    <property type="match status" value="1"/>
</dbReference>
<dbReference type="OrthoDB" id="9807051at2"/>
<dbReference type="CDD" id="cd00956">
    <property type="entry name" value="Transaldolase_FSA"/>
    <property type="match status" value="1"/>
</dbReference>
<dbReference type="GO" id="GO:0016740">
    <property type="term" value="F:transferase activity"/>
    <property type="evidence" value="ECO:0007669"/>
    <property type="project" value="UniProtKB-KW"/>
</dbReference>
<dbReference type="InterPro" id="IPR018225">
    <property type="entry name" value="Transaldolase_AS"/>
</dbReference>
<dbReference type="PANTHER" id="PTHR10683:SF36">
    <property type="entry name" value="TRANSALDOLASE"/>
    <property type="match status" value="1"/>
</dbReference>